<dbReference type="EMBL" id="NJBO01000003">
    <property type="protein sequence ID" value="TKJ43710.1"/>
    <property type="molecule type" value="Genomic_DNA"/>
</dbReference>
<proteinExistence type="predicted"/>
<protein>
    <recommendedName>
        <fullName evidence="3">STAS/SEC14 domain-containing protein</fullName>
    </recommendedName>
</protein>
<reference evidence="1 2" key="1">
    <citation type="submission" date="2017-06" db="EMBL/GenBank/DDBJ databases">
        <title>Novel microbial phyla capable of carbon fixation and sulfur reduction in deep-sea sediments.</title>
        <authorList>
            <person name="Huang J."/>
            <person name="Baker B."/>
            <person name="Wang Y."/>
        </authorList>
    </citation>
    <scope>NUCLEOTIDE SEQUENCE [LARGE SCALE GENOMIC DNA]</scope>
    <source>
        <strain evidence="1">B3_TA06</strain>
    </source>
</reference>
<dbReference type="InterPro" id="IPR038396">
    <property type="entry name" value="SpoIIAA-like_sf"/>
</dbReference>
<dbReference type="SUPFAM" id="SSF52091">
    <property type="entry name" value="SpoIIaa-like"/>
    <property type="match status" value="1"/>
</dbReference>
<evidence type="ECO:0008006" key="3">
    <source>
        <dbReference type="Google" id="ProtNLM"/>
    </source>
</evidence>
<comment type="caution">
    <text evidence="1">The sequence shown here is derived from an EMBL/GenBank/DDBJ whole genome shotgun (WGS) entry which is preliminary data.</text>
</comment>
<dbReference type="InterPro" id="IPR036513">
    <property type="entry name" value="STAS_dom_sf"/>
</dbReference>
<dbReference type="Proteomes" id="UP000317778">
    <property type="component" value="Unassembled WGS sequence"/>
</dbReference>
<dbReference type="AlphaFoldDB" id="A0A532V921"/>
<sequence>MKEKDKSKLWYDEENGVLWLEIFDKFETEDVGSFINSAKGFTPEQRRYLSVKISSERGQIIPEKEGRKLLKDGAASLDFYKIAICGAKPAVRMFGRIAATALGRAKDTKFFATEEEALAWLKAEKEKESE</sequence>
<evidence type="ECO:0000313" key="2">
    <source>
        <dbReference type="Proteomes" id="UP000317778"/>
    </source>
</evidence>
<evidence type="ECO:0000313" key="1">
    <source>
        <dbReference type="EMBL" id="TKJ43710.1"/>
    </source>
</evidence>
<dbReference type="Gene3D" id="3.40.50.10600">
    <property type="entry name" value="SpoIIaa-like domains"/>
    <property type="match status" value="1"/>
</dbReference>
<organism evidence="1 2">
    <name type="scientific">candidate division TA06 bacterium B3_TA06</name>
    <dbReference type="NCBI Taxonomy" id="2012487"/>
    <lineage>
        <taxon>Bacteria</taxon>
        <taxon>Bacteria division TA06</taxon>
    </lineage>
</organism>
<accession>A0A532V921</accession>
<name>A0A532V921_UNCT6</name>
<gene>
    <name evidence="1" type="ORF">CEE36_03215</name>
</gene>